<dbReference type="InterPro" id="IPR013783">
    <property type="entry name" value="Ig-like_fold"/>
</dbReference>
<reference evidence="2" key="1">
    <citation type="journal article" date="2014" name="Nat. Commun.">
        <title>The rainbow trout genome provides novel insights into evolution after whole-genome duplication in vertebrates.</title>
        <authorList>
            <person name="Berthelot C."/>
            <person name="Brunet F."/>
            <person name="Chalopin D."/>
            <person name="Juanchich A."/>
            <person name="Bernard M."/>
            <person name="Noel B."/>
            <person name="Bento P."/>
            <person name="Da Silva C."/>
            <person name="Labadie K."/>
            <person name="Alberti A."/>
            <person name="Aury J.M."/>
            <person name="Louis A."/>
            <person name="Dehais P."/>
            <person name="Bardou P."/>
            <person name="Montfort J."/>
            <person name="Klopp C."/>
            <person name="Cabau C."/>
            <person name="Gaspin C."/>
            <person name="Thorgaard G.H."/>
            <person name="Boussaha M."/>
            <person name="Quillet E."/>
            <person name="Guyomard R."/>
            <person name="Galiana D."/>
            <person name="Bobe J."/>
            <person name="Volff J.N."/>
            <person name="Genet C."/>
            <person name="Wincker P."/>
            <person name="Jaillon O."/>
            <person name="Roest Crollius H."/>
            <person name="Guiguen Y."/>
        </authorList>
    </citation>
    <scope>NUCLEOTIDE SEQUENCE [LARGE SCALE GENOMIC DNA]</scope>
</reference>
<evidence type="ECO:0000313" key="2">
    <source>
        <dbReference type="EMBL" id="CDQ81879.1"/>
    </source>
</evidence>
<dbReference type="Gene3D" id="2.60.40.10">
    <property type="entry name" value="Immunoglobulins"/>
    <property type="match status" value="1"/>
</dbReference>
<evidence type="ECO:0000313" key="3">
    <source>
        <dbReference type="Proteomes" id="UP000193380"/>
    </source>
</evidence>
<gene>
    <name evidence="2" type="ORF">GSONMT00001706001</name>
</gene>
<dbReference type="PaxDb" id="8022-A0A060XXM5"/>
<dbReference type="STRING" id="8022.A0A060XXM5"/>
<dbReference type="InterPro" id="IPR036179">
    <property type="entry name" value="Ig-like_dom_sf"/>
</dbReference>
<protein>
    <recommendedName>
        <fullName evidence="4">Immunoglobulin subtype domain-containing protein</fullName>
    </recommendedName>
</protein>
<evidence type="ECO:0008006" key="4">
    <source>
        <dbReference type="Google" id="ProtNLM"/>
    </source>
</evidence>
<name>A0A060XXM5_ONCMY</name>
<proteinExistence type="predicted"/>
<sequence>MEAVFGLVLVMLTGVSHATDMVTTCNATHNSSRCSVVLNGTLNLQLMTNASGCELLFKKNLIDGPTLIFSLKRNQVTFRGTSEKRSKFFINNGTLRLTNVERTDSGQYLAEIYDSNGLLLGTRRVQLDIEGK</sequence>
<dbReference type="Proteomes" id="UP000193380">
    <property type="component" value="Unassembled WGS sequence"/>
</dbReference>
<feature type="signal peptide" evidence="1">
    <location>
        <begin position="1"/>
        <end position="18"/>
    </location>
</feature>
<feature type="chain" id="PRO_5001595622" description="Immunoglobulin subtype domain-containing protein" evidence="1">
    <location>
        <begin position="19"/>
        <end position="132"/>
    </location>
</feature>
<dbReference type="AlphaFoldDB" id="A0A060XXM5"/>
<keyword evidence="1" id="KW-0732">Signal</keyword>
<reference evidence="2" key="2">
    <citation type="submission" date="2014-03" db="EMBL/GenBank/DDBJ databases">
        <authorList>
            <person name="Genoscope - CEA"/>
        </authorList>
    </citation>
    <scope>NUCLEOTIDE SEQUENCE</scope>
</reference>
<dbReference type="SUPFAM" id="SSF48726">
    <property type="entry name" value="Immunoglobulin"/>
    <property type="match status" value="1"/>
</dbReference>
<evidence type="ECO:0000256" key="1">
    <source>
        <dbReference type="SAM" id="SignalP"/>
    </source>
</evidence>
<dbReference type="EMBL" id="FR905863">
    <property type="protein sequence ID" value="CDQ81879.1"/>
    <property type="molecule type" value="Genomic_DNA"/>
</dbReference>
<organism evidence="2 3">
    <name type="scientific">Oncorhynchus mykiss</name>
    <name type="common">Rainbow trout</name>
    <name type="synonym">Salmo gairdneri</name>
    <dbReference type="NCBI Taxonomy" id="8022"/>
    <lineage>
        <taxon>Eukaryota</taxon>
        <taxon>Metazoa</taxon>
        <taxon>Chordata</taxon>
        <taxon>Craniata</taxon>
        <taxon>Vertebrata</taxon>
        <taxon>Euteleostomi</taxon>
        <taxon>Actinopterygii</taxon>
        <taxon>Neopterygii</taxon>
        <taxon>Teleostei</taxon>
        <taxon>Protacanthopterygii</taxon>
        <taxon>Salmoniformes</taxon>
        <taxon>Salmonidae</taxon>
        <taxon>Salmoninae</taxon>
        <taxon>Oncorhynchus</taxon>
    </lineage>
</organism>
<accession>A0A060XXM5</accession>